<reference evidence="3" key="1">
    <citation type="submission" date="2022-10" db="EMBL/GenBank/DDBJ databases">
        <title>Tapping the CABI collections for fungal endophytes: first genome assemblies for Collariella, Neodidymelliopsis, Ascochyta clinopodiicola, Didymella pomorum, Didymosphaeria variabile, Neocosmospora piperis and Neocucurbitaria cava.</title>
        <authorList>
            <person name="Hill R."/>
        </authorList>
    </citation>
    <scope>NUCLEOTIDE SEQUENCE</scope>
    <source>
        <strain evidence="3">IMI 356815</strain>
    </source>
</reference>
<keyword evidence="1" id="KW-0175">Coiled coil</keyword>
<feature type="compositionally biased region" description="Basic and acidic residues" evidence="2">
    <location>
        <begin position="165"/>
        <end position="181"/>
    </location>
</feature>
<proteinExistence type="predicted"/>
<dbReference type="RefSeq" id="XP_056069761.1">
    <property type="nucleotide sequence ID" value="XM_056215514.1"/>
</dbReference>
<keyword evidence="4" id="KW-1185">Reference proteome</keyword>
<dbReference type="EMBL" id="JAPEUX010000005">
    <property type="protein sequence ID" value="KAJ4351405.1"/>
    <property type="molecule type" value="Genomic_DNA"/>
</dbReference>
<protein>
    <submittedName>
        <fullName evidence="3">Uncharacterized protein</fullName>
    </submittedName>
</protein>
<evidence type="ECO:0000256" key="1">
    <source>
        <dbReference type="SAM" id="Coils"/>
    </source>
</evidence>
<evidence type="ECO:0000313" key="3">
    <source>
        <dbReference type="EMBL" id="KAJ4351405.1"/>
    </source>
</evidence>
<dbReference type="Proteomes" id="UP001140513">
    <property type="component" value="Unassembled WGS sequence"/>
</dbReference>
<name>A0A9W8XHN5_9PLEO</name>
<comment type="caution">
    <text evidence="3">The sequence shown here is derived from an EMBL/GenBank/DDBJ whole genome shotgun (WGS) entry which is preliminary data.</text>
</comment>
<feature type="coiled-coil region" evidence="1">
    <location>
        <begin position="42"/>
        <end position="90"/>
    </location>
</feature>
<dbReference type="GeneID" id="80910277"/>
<dbReference type="AlphaFoldDB" id="A0A9W8XHN5"/>
<evidence type="ECO:0000256" key="2">
    <source>
        <dbReference type="SAM" id="MobiDB-lite"/>
    </source>
</evidence>
<accession>A0A9W8XHN5</accession>
<feature type="region of interest" description="Disordered" evidence="2">
    <location>
        <begin position="165"/>
        <end position="187"/>
    </location>
</feature>
<feature type="coiled-coil region" evidence="1">
    <location>
        <begin position="121"/>
        <end position="148"/>
    </location>
</feature>
<gene>
    <name evidence="3" type="ORF">N0V89_006747</name>
</gene>
<sequence length="187" mass="21157">MSAFKDATTVPYTEAQVLALVAELRAQNAALLEEPAAKDSEHAKLQEQNTKLKEENVKLQEKNVKLKEEKVKLQEDIEILEDSCAVFENDINVADSEQQHAVNDVEIKMEYDQKIYVARLRDSYERKIAHLKAEKSQLGKEVAKLKVQCKQQMDALENGMAAMHIRQDSEVASQEETKKDGEEEGGL</sequence>
<organism evidence="3 4">
    <name type="scientific">Didymosphaeria variabile</name>
    <dbReference type="NCBI Taxonomy" id="1932322"/>
    <lineage>
        <taxon>Eukaryota</taxon>
        <taxon>Fungi</taxon>
        <taxon>Dikarya</taxon>
        <taxon>Ascomycota</taxon>
        <taxon>Pezizomycotina</taxon>
        <taxon>Dothideomycetes</taxon>
        <taxon>Pleosporomycetidae</taxon>
        <taxon>Pleosporales</taxon>
        <taxon>Massarineae</taxon>
        <taxon>Didymosphaeriaceae</taxon>
        <taxon>Didymosphaeria</taxon>
    </lineage>
</organism>
<evidence type="ECO:0000313" key="4">
    <source>
        <dbReference type="Proteomes" id="UP001140513"/>
    </source>
</evidence>